<dbReference type="GO" id="GO:0005524">
    <property type="term" value="F:ATP binding"/>
    <property type="evidence" value="ECO:0007669"/>
    <property type="project" value="InterPro"/>
</dbReference>
<gene>
    <name evidence="2" type="ORF">KRR39_23150</name>
</gene>
<dbReference type="EMBL" id="CP077062">
    <property type="protein sequence ID" value="QWZ08190.1"/>
    <property type="molecule type" value="Genomic_DNA"/>
</dbReference>
<sequence length="278" mass="29364">MSADVLLVTCAPLPDGETDGHLLVEDLAARGLTSRWVAWDDADVDWSRAGVVAVRSTWDYESRREEFLDWSASVGPALLNGADVFAWNTEKAYLLDLLAAGLPVVPSVLAGTRAEVVSAARGFGVAVCKPVVGAGGRGVVVLDRPDLPVRGHGPWLVQPLVESVRTEGEVSVFTIDGRAVAQVRKVPGDGEVRVHEEYGGRSGAVPLEEPHAALATRTVQVAERLLGARLAYARVDLMRLADGSLAVGELEATEPGLYLDLVPEVATAFGAMVAGRLA</sequence>
<dbReference type="PANTHER" id="PTHR39217:SF1">
    <property type="entry name" value="GLUTATHIONE SYNTHETASE"/>
    <property type="match status" value="1"/>
</dbReference>
<dbReference type="GO" id="GO:0004363">
    <property type="term" value="F:glutathione synthase activity"/>
    <property type="evidence" value="ECO:0007669"/>
    <property type="project" value="InterPro"/>
</dbReference>
<evidence type="ECO:0000313" key="2">
    <source>
        <dbReference type="EMBL" id="QWZ08190.1"/>
    </source>
</evidence>
<name>A0A975SZC8_9ACTN</name>
<dbReference type="RefSeq" id="WP_216939699.1">
    <property type="nucleotide sequence ID" value="NZ_CP077062.1"/>
</dbReference>
<dbReference type="InterPro" id="IPR053191">
    <property type="entry name" value="DcsG_Biosynth_Enzyme"/>
</dbReference>
<dbReference type="Pfam" id="PF02955">
    <property type="entry name" value="GSH-S_ATP"/>
    <property type="match status" value="1"/>
</dbReference>
<dbReference type="KEGG" id="nps:KRR39_23150"/>
<protein>
    <recommendedName>
        <fullName evidence="1">Prokaryotic glutathione synthetase ATP-binding domain-containing protein</fullName>
    </recommendedName>
</protein>
<keyword evidence="3" id="KW-1185">Reference proteome</keyword>
<evidence type="ECO:0000259" key="1">
    <source>
        <dbReference type="Pfam" id="PF02955"/>
    </source>
</evidence>
<accession>A0A975SZC8</accession>
<dbReference type="Proteomes" id="UP000683575">
    <property type="component" value="Chromosome"/>
</dbReference>
<dbReference type="PANTHER" id="PTHR39217">
    <property type="match status" value="1"/>
</dbReference>
<dbReference type="AlphaFoldDB" id="A0A975SZC8"/>
<evidence type="ECO:0000313" key="3">
    <source>
        <dbReference type="Proteomes" id="UP000683575"/>
    </source>
</evidence>
<feature type="domain" description="Prokaryotic glutathione synthetase ATP-binding" evidence="1">
    <location>
        <begin position="108"/>
        <end position="217"/>
    </location>
</feature>
<organism evidence="2 3">
    <name type="scientific">Nocardioides panacis</name>
    <dbReference type="NCBI Taxonomy" id="2849501"/>
    <lineage>
        <taxon>Bacteria</taxon>
        <taxon>Bacillati</taxon>
        <taxon>Actinomycetota</taxon>
        <taxon>Actinomycetes</taxon>
        <taxon>Propionibacteriales</taxon>
        <taxon>Nocardioidaceae</taxon>
        <taxon>Nocardioides</taxon>
    </lineage>
</organism>
<proteinExistence type="predicted"/>
<dbReference type="InterPro" id="IPR004218">
    <property type="entry name" value="GSHS_ATP-bd"/>
</dbReference>
<reference evidence="2" key="1">
    <citation type="submission" date="2021-06" db="EMBL/GenBank/DDBJ databases">
        <title>Complete genome sequence of Nocardioides sp. G188.</title>
        <authorList>
            <person name="Im W.-T."/>
        </authorList>
    </citation>
    <scope>NUCLEOTIDE SEQUENCE</scope>
    <source>
        <strain evidence="2">G188</strain>
    </source>
</reference>